<organism evidence="2 3">
    <name type="scientific">Streptomyces nitrosporeus</name>
    <dbReference type="NCBI Taxonomy" id="28894"/>
    <lineage>
        <taxon>Bacteria</taxon>
        <taxon>Bacillati</taxon>
        <taxon>Actinomycetota</taxon>
        <taxon>Actinomycetes</taxon>
        <taxon>Kitasatosporales</taxon>
        <taxon>Streptomycetaceae</taxon>
        <taxon>Streptomyces</taxon>
    </lineage>
</organism>
<evidence type="ECO:0000256" key="1">
    <source>
        <dbReference type="SAM" id="MobiDB-lite"/>
    </source>
</evidence>
<dbReference type="Gene3D" id="2.60.120.580">
    <property type="entry name" value="Acetamidase/Formamidase-like domains"/>
    <property type="match status" value="1"/>
</dbReference>
<evidence type="ECO:0000313" key="2">
    <source>
        <dbReference type="EMBL" id="QEU71607.1"/>
    </source>
</evidence>
<dbReference type="SUPFAM" id="SSF141130">
    <property type="entry name" value="Acetamidase/Formamidase-like"/>
    <property type="match status" value="1"/>
</dbReference>
<dbReference type="Pfam" id="PF03069">
    <property type="entry name" value="FmdA_AmdA"/>
    <property type="match status" value="2"/>
</dbReference>
<reference evidence="2 3" key="1">
    <citation type="submission" date="2017-09" db="EMBL/GenBank/DDBJ databases">
        <authorList>
            <person name="Lee N."/>
            <person name="Cho B.-K."/>
        </authorList>
    </citation>
    <scope>NUCLEOTIDE SEQUENCE [LARGE SCALE GENOMIC DNA]</scope>
    <source>
        <strain evidence="2 3">ATCC 12769</strain>
    </source>
</reference>
<dbReference type="AlphaFoldDB" id="A0A5J6F6Y9"/>
<sequence length="324" mass="34453">MTREPVPSPAGGGRTHDLPAGPDTVRVGVIDPAAPPVLTVDPGDEVTLSTWGHWGGRVTRDTVMADFPALRAAFPDALGPHSLTGPVHVRGARPGDTLVVDVLALTPAAHGFNLVVARPRGRGVLRDRFPEGTIRHFELDRDSMTTTLGGKVRVPLRPFLGIMGVAPAGDGPRSTVEPGPFGGNMDLSELVVGSRLRLPVFRDGAGFYCGDGHAVQGDGEVNQTAVETGMDHVRLRFTVERGTPLRTPRAETESRLVSTGFGASIEEAAHDAVDDLVNWLTEEGLDPDEAYSLCSIAADVRVTQMVNNVVGVHAVIEKLTRLWP</sequence>
<keyword evidence="3" id="KW-1185">Reference proteome</keyword>
<dbReference type="InterPro" id="IPR004304">
    <property type="entry name" value="FmdA_AmdA"/>
</dbReference>
<proteinExistence type="predicted"/>
<dbReference type="GO" id="GO:0016811">
    <property type="term" value="F:hydrolase activity, acting on carbon-nitrogen (but not peptide) bonds, in linear amides"/>
    <property type="evidence" value="ECO:0007669"/>
    <property type="project" value="InterPro"/>
</dbReference>
<name>A0A5J6F6Y9_9ACTN</name>
<feature type="region of interest" description="Disordered" evidence="1">
    <location>
        <begin position="1"/>
        <end position="26"/>
    </location>
</feature>
<dbReference type="OrthoDB" id="9785236at2"/>
<dbReference type="PANTHER" id="PTHR31891">
    <property type="entry name" value="FORMAMIDASE C869.04-RELATED"/>
    <property type="match status" value="1"/>
</dbReference>
<dbReference type="Gene3D" id="3.10.28.20">
    <property type="entry name" value="Acetamidase/Formamidase-like domains"/>
    <property type="match status" value="1"/>
</dbReference>
<protein>
    <submittedName>
        <fullName evidence="2">Amidase</fullName>
    </submittedName>
</protein>
<dbReference type="PANTHER" id="PTHR31891:SF1">
    <property type="entry name" value="FORMAMIDASE C869.04-RELATED"/>
    <property type="match status" value="1"/>
</dbReference>
<dbReference type="RefSeq" id="WP_150486975.1">
    <property type="nucleotide sequence ID" value="NZ_BMUV01000014.1"/>
</dbReference>
<dbReference type="KEGG" id="snk:CP967_06180"/>
<evidence type="ECO:0000313" key="3">
    <source>
        <dbReference type="Proteomes" id="UP000326178"/>
    </source>
</evidence>
<gene>
    <name evidence="2" type="ORF">CP967_06180</name>
</gene>
<dbReference type="Proteomes" id="UP000326178">
    <property type="component" value="Chromosome"/>
</dbReference>
<dbReference type="EMBL" id="CP023702">
    <property type="protein sequence ID" value="QEU71607.1"/>
    <property type="molecule type" value="Genomic_DNA"/>
</dbReference>
<accession>A0A5J6F6Y9</accession>